<dbReference type="Gene3D" id="1.25.40.10">
    <property type="entry name" value="Tetratricopeptide repeat domain"/>
    <property type="match status" value="1"/>
</dbReference>
<evidence type="ECO:0000313" key="1">
    <source>
        <dbReference type="EMBL" id="RKP38565.1"/>
    </source>
</evidence>
<dbReference type="PANTHER" id="PTHR46862:SF3">
    <property type="entry name" value="OS07G0661900 PROTEIN"/>
    <property type="match status" value="1"/>
</dbReference>
<dbReference type="InterPro" id="IPR011990">
    <property type="entry name" value="TPR-like_helical_dom_sf"/>
</dbReference>
<dbReference type="OrthoDB" id="5597365at2759"/>
<dbReference type="Proteomes" id="UP000268162">
    <property type="component" value="Unassembled WGS sequence"/>
</dbReference>
<protein>
    <recommendedName>
        <fullName evidence="3">Pentacotripeptide-repeat region of PRORP domain-containing protein</fullName>
    </recommendedName>
</protein>
<organism evidence="1 2">
    <name type="scientific">Dimargaris cristalligena</name>
    <dbReference type="NCBI Taxonomy" id="215637"/>
    <lineage>
        <taxon>Eukaryota</taxon>
        <taxon>Fungi</taxon>
        <taxon>Fungi incertae sedis</taxon>
        <taxon>Zoopagomycota</taxon>
        <taxon>Kickxellomycotina</taxon>
        <taxon>Dimargaritomycetes</taxon>
        <taxon>Dimargaritales</taxon>
        <taxon>Dimargaritaceae</taxon>
        <taxon>Dimargaris</taxon>
    </lineage>
</organism>
<accession>A0A4P9ZXW5</accession>
<keyword evidence="2" id="KW-1185">Reference proteome</keyword>
<gene>
    <name evidence="1" type="ORF">BJ085DRAFT_27563</name>
</gene>
<reference evidence="2" key="1">
    <citation type="journal article" date="2018" name="Nat. Microbiol.">
        <title>Leveraging single-cell genomics to expand the fungal tree of life.</title>
        <authorList>
            <person name="Ahrendt S.R."/>
            <person name="Quandt C.A."/>
            <person name="Ciobanu D."/>
            <person name="Clum A."/>
            <person name="Salamov A."/>
            <person name="Andreopoulos B."/>
            <person name="Cheng J.F."/>
            <person name="Woyke T."/>
            <person name="Pelin A."/>
            <person name="Henrissat B."/>
            <person name="Reynolds N.K."/>
            <person name="Benny G.L."/>
            <person name="Smith M.E."/>
            <person name="James T.Y."/>
            <person name="Grigoriev I.V."/>
        </authorList>
    </citation>
    <scope>NUCLEOTIDE SEQUENCE [LARGE SCALE GENOMIC DNA]</scope>
    <source>
        <strain evidence="2">RSA 468</strain>
    </source>
</reference>
<evidence type="ECO:0008006" key="3">
    <source>
        <dbReference type="Google" id="ProtNLM"/>
    </source>
</evidence>
<dbReference type="EMBL" id="ML002353">
    <property type="protein sequence ID" value="RKP38565.1"/>
    <property type="molecule type" value="Genomic_DNA"/>
</dbReference>
<name>A0A4P9ZXW5_9FUNG</name>
<dbReference type="PANTHER" id="PTHR46862">
    <property type="entry name" value="OS07G0661900 PROTEIN"/>
    <property type="match status" value="1"/>
</dbReference>
<dbReference type="STRING" id="215637.A0A4P9ZXW5"/>
<evidence type="ECO:0000313" key="2">
    <source>
        <dbReference type="Proteomes" id="UP000268162"/>
    </source>
</evidence>
<dbReference type="AlphaFoldDB" id="A0A4P9ZXW5"/>
<sequence>MLYSPVRKWAPLSAGTLIRCAQRPVPFVCFIPTRRIQTVETHPTGTDWGSRLFQGRLTFKRPVPLSGDLLDLNRARVSLREPPTPLSTAQVIRSLFWYTVPILTDSSLTAHYPAFGLRSVPPPAALPPALYKDWARLLMAVYQMNLDLAWSRYDQLVRDAGGPFLSESLFHSLLRLIIRFFQHEPVKSGFRLSQAWAIIQDFRATGRPFTQPSSYHVLIQILVLSNQPEAARHVLQAMLEQGLPLTAETFRAFIMVPGIKDEHYVMRIFETFVELGVTPTVPIYETMAFLAGRNGNLQLFTWLLQDMDKRGLTPSPNVYAAHIQMLTRRHFRRMAYEKLLQYFSSQHFQPIEQNSASLRSRRRGTGSNLFIYIVRNYLHSAPPHWVLNILDLMKDYEIEVYEPMLAKLIIRFVDRQDYQNAMKFYQLALDRGVTLRPQCRRYLARLFMVFDSFELGWELFTQSDLAYQYQFTNPETPPALDDRHLPTDPGAPTKPSALYIPPDTQTQISLDTPTITSLVPLFYSHQQYRAVTVLVKHIWSKGFNLRTPLPTQMVASYIALGKKTEALLWYRRFLNNRINIDIGIVDQLGV</sequence>
<proteinExistence type="predicted"/>